<comment type="caution">
    <text evidence="1">The sequence shown here is derived from an EMBL/GenBank/DDBJ whole genome shotgun (WGS) entry which is preliminary data.</text>
</comment>
<proteinExistence type="predicted"/>
<name>A0A8H3M396_9GLOM</name>
<dbReference type="EMBL" id="BLAL01000244">
    <property type="protein sequence ID" value="GES95833.1"/>
    <property type="molecule type" value="Genomic_DNA"/>
</dbReference>
<gene>
    <name evidence="1" type="ORF">RCL2_002249700</name>
</gene>
<sequence length="67" mass="8054">MIDYKADLLSNRDYFIFPGRTSTESDICLTEEKMFPSNTKHTFGKVKPWFYVRYHEREVIEIYHTSA</sequence>
<organism evidence="1 2">
    <name type="scientific">Rhizophagus clarus</name>
    <dbReference type="NCBI Taxonomy" id="94130"/>
    <lineage>
        <taxon>Eukaryota</taxon>
        <taxon>Fungi</taxon>
        <taxon>Fungi incertae sedis</taxon>
        <taxon>Mucoromycota</taxon>
        <taxon>Glomeromycotina</taxon>
        <taxon>Glomeromycetes</taxon>
        <taxon>Glomerales</taxon>
        <taxon>Glomeraceae</taxon>
        <taxon>Rhizophagus</taxon>
    </lineage>
</organism>
<dbReference type="AlphaFoldDB" id="A0A8H3M396"/>
<dbReference type="Proteomes" id="UP000615446">
    <property type="component" value="Unassembled WGS sequence"/>
</dbReference>
<evidence type="ECO:0000313" key="1">
    <source>
        <dbReference type="EMBL" id="GES95833.1"/>
    </source>
</evidence>
<accession>A0A8H3M396</accession>
<evidence type="ECO:0000313" key="2">
    <source>
        <dbReference type="Proteomes" id="UP000615446"/>
    </source>
</evidence>
<protein>
    <submittedName>
        <fullName evidence="1">Uncharacterized protein</fullName>
    </submittedName>
</protein>
<reference evidence="1" key="1">
    <citation type="submission" date="2019-10" db="EMBL/GenBank/DDBJ databases">
        <title>Conservation and host-specific expression of non-tandemly repeated heterogenous ribosome RNA gene in arbuscular mycorrhizal fungi.</title>
        <authorList>
            <person name="Maeda T."/>
            <person name="Kobayashi Y."/>
            <person name="Nakagawa T."/>
            <person name="Ezawa T."/>
            <person name="Yamaguchi K."/>
            <person name="Bino T."/>
            <person name="Nishimoto Y."/>
            <person name="Shigenobu S."/>
            <person name="Kawaguchi M."/>
        </authorList>
    </citation>
    <scope>NUCLEOTIDE SEQUENCE</scope>
    <source>
        <strain evidence="1">HR1</strain>
    </source>
</reference>